<dbReference type="InterPro" id="IPR051531">
    <property type="entry name" value="N-acetyltransferase"/>
</dbReference>
<dbReference type="Pfam" id="PF13302">
    <property type="entry name" value="Acetyltransf_3"/>
    <property type="match status" value="1"/>
</dbReference>
<dbReference type="Gene3D" id="3.40.630.30">
    <property type="match status" value="1"/>
</dbReference>
<dbReference type="InterPro" id="IPR016181">
    <property type="entry name" value="Acyl_CoA_acyltransferase"/>
</dbReference>
<dbReference type="RefSeq" id="WP_137697791.1">
    <property type="nucleotide sequence ID" value="NZ_CP061336.1"/>
</dbReference>
<keyword evidence="1" id="KW-0808">Transferase</keyword>
<dbReference type="InterPro" id="IPR000182">
    <property type="entry name" value="GNAT_dom"/>
</dbReference>
<dbReference type="Proteomes" id="UP000306409">
    <property type="component" value="Chromosome"/>
</dbReference>
<keyword evidence="2" id="KW-1185">Reference proteome</keyword>
<dbReference type="SUPFAM" id="SSF55729">
    <property type="entry name" value="Acyl-CoA N-acyltransferases (Nat)"/>
    <property type="match status" value="1"/>
</dbReference>
<proteinExistence type="predicted"/>
<dbReference type="KEGG" id="rher:EHE19_002660"/>
<dbReference type="PROSITE" id="PS51186">
    <property type="entry name" value="GNAT"/>
    <property type="match status" value="1"/>
</dbReference>
<sequence>MKFESQRLKCRYFTELDYQLFCSIFSNEQVMKYAWIDKIENEVGMREFFEGFLNHDDRINRNNSYAYAVFLREEDIFIGFADIVIHSLNSNGGCGEIGYFLLPQYWGKGYATELAHSLINFGFTRLGLHKISARCNSNNLKSENIMKKVGMTKEGELRKVRYKNGVWDDEKHYGILIDEWKE</sequence>
<dbReference type="EMBL" id="CP061336">
    <property type="protein sequence ID" value="QNU67450.1"/>
    <property type="molecule type" value="Genomic_DNA"/>
</dbReference>
<dbReference type="PANTHER" id="PTHR43792">
    <property type="entry name" value="GNAT FAMILY, PUTATIVE (AFU_ORTHOLOGUE AFUA_3G00765)-RELATED-RELATED"/>
    <property type="match status" value="1"/>
</dbReference>
<dbReference type="OrthoDB" id="9785602at2"/>
<evidence type="ECO:0000313" key="1">
    <source>
        <dbReference type="EMBL" id="QNU67450.1"/>
    </source>
</evidence>
<dbReference type="CDD" id="cd04301">
    <property type="entry name" value="NAT_SF"/>
    <property type="match status" value="1"/>
</dbReference>
<reference evidence="1 2" key="1">
    <citation type="submission" date="2020-09" db="EMBL/GenBank/DDBJ databases">
        <title>Characterization and genome sequencing of Ruminiclostridium sp. nov. MA18.</title>
        <authorList>
            <person name="Rettenmaier R."/>
            <person name="Kowollik M.-L."/>
            <person name="Liebl W."/>
            <person name="Zverlov V."/>
        </authorList>
    </citation>
    <scope>NUCLEOTIDE SEQUENCE [LARGE SCALE GENOMIC DNA]</scope>
    <source>
        <strain evidence="1 2">MA18</strain>
    </source>
</reference>
<protein>
    <submittedName>
        <fullName evidence="1">GNAT family N-acetyltransferase</fullName>
    </submittedName>
</protein>
<evidence type="ECO:0000313" key="2">
    <source>
        <dbReference type="Proteomes" id="UP000306409"/>
    </source>
</evidence>
<organism evidence="1 2">
    <name type="scientific">Ruminiclostridium herbifermentans</name>
    <dbReference type="NCBI Taxonomy" id="2488810"/>
    <lineage>
        <taxon>Bacteria</taxon>
        <taxon>Bacillati</taxon>
        <taxon>Bacillota</taxon>
        <taxon>Clostridia</taxon>
        <taxon>Eubacteriales</taxon>
        <taxon>Oscillospiraceae</taxon>
        <taxon>Ruminiclostridium</taxon>
    </lineage>
</organism>
<gene>
    <name evidence="1" type="ORF">EHE19_002660</name>
</gene>
<accession>A0A4U7JH68</accession>
<dbReference type="GO" id="GO:0016747">
    <property type="term" value="F:acyltransferase activity, transferring groups other than amino-acyl groups"/>
    <property type="evidence" value="ECO:0007669"/>
    <property type="project" value="InterPro"/>
</dbReference>
<name>A0A4U7JH68_9FIRM</name>
<dbReference type="AlphaFoldDB" id="A0A4U7JH68"/>